<dbReference type="Proteomes" id="UP000187464">
    <property type="component" value="Chromosome I"/>
</dbReference>
<organism evidence="2 3">
    <name type="scientific">Proteiniphilum saccharofermentans</name>
    <dbReference type="NCBI Taxonomy" id="1642647"/>
    <lineage>
        <taxon>Bacteria</taxon>
        <taxon>Pseudomonadati</taxon>
        <taxon>Bacteroidota</taxon>
        <taxon>Bacteroidia</taxon>
        <taxon>Bacteroidales</taxon>
        <taxon>Dysgonomonadaceae</taxon>
        <taxon>Proteiniphilum</taxon>
    </lineage>
</organism>
<dbReference type="STRING" id="1642647.PSM36_2372"/>
<keyword evidence="1" id="KW-0472">Membrane</keyword>
<evidence type="ECO:0000256" key="1">
    <source>
        <dbReference type="SAM" id="Phobius"/>
    </source>
</evidence>
<proteinExistence type="predicted"/>
<keyword evidence="1" id="KW-1133">Transmembrane helix</keyword>
<feature type="transmembrane region" description="Helical" evidence="1">
    <location>
        <begin position="20"/>
        <end position="41"/>
    </location>
</feature>
<reference evidence="3" key="1">
    <citation type="submission" date="2016-08" db="EMBL/GenBank/DDBJ databases">
        <authorList>
            <person name="Wibberg D."/>
        </authorList>
    </citation>
    <scope>NUCLEOTIDE SEQUENCE [LARGE SCALE GENOMIC DNA]</scope>
</reference>
<evidence type="ECO:0000313" key="3">
    <source>
        <dbReference type="Proteomes" id="UP000187464"/>
    </source>
</evidence>
<gene>
    <name evidence="2" type="ORF">PSM36_2372</name>
</gene>
<sequence length="135" mass="15740">MIKQLIKQIWVQRKQNGWIFAELLVVCILMWYIVDFGFVLLHNKSIPTGSDINDTYVITYGVLTEENSRYDATESDSIRMMRNLELFTRKIRQYDQVKTASLLNTAWGTLPNSGGFYGDMIQYDTIQINAEIKFI</sequence>
<accession>A0A1R3T9B2</accession>
<keyword evidence="1" id="KW-0812">Transmembrane</keyword>
<evidence type="ECO:0000313" key="2">
    <source>
        <dbReference type="EMBL" id="SCD21177.1"/>
    </source>
</evidence>
<dbReference type="RefSeq" id="WP_076931033.1">
    <property type="nucleotide sequence ID" value="NZ_LT605205.1"/>
</dbReference>
<dbReference type="KEGG" id="psac:PSM36_2372"/>
<dbReference type="EMBL" id="LT605205">
    <property type="protein sequence ID" value="SCD21177.1"/>
    <property type="molecule type" value="Genomic_DNA"/>
</dbReference>
<protein>
    <submittedName>
        <fullName evidence="2">ISXO2-like transposase domain</fullName>
    </submittedName>
</protein>
<dbReference type="AlphaFoldDB" id="A0A1R3T9B2"/>
<name>A0A1R3T9B2_9BACT</name>
<keyword evidence="3" id="KW-1185">Reference proteome</keyword>